<organism evidence="2 3">
    <name type="scientific">Calycina marina</name>
    <dbReference type="NCBI Taxonomy" id="1763456"/>
    <lineage>
        <taxon>Eukaryota</taxon>
        <taxon>Fungi</taxon>
        <taxon>Dikarya</taxon>
        <taxon>Ascomycota</taxon>
        <taxon>Pezizomycotina</taxon>
        <taxon>Leotiomycetes</taxon>
        <taxon>Helotiales</taxon>
        <taxon>Pezizellaceae</taxon>
        <taxon>Calycina</taxon>
    </lineage>
</organism>
<accession>A0A9P7YU63</accession>
<evidence type="ECO:0000313" key="2">
    <source>
        <dbReference type="EMBL" id="KAG9239826.1"/>
    </source>
</evidence>
<name>A0A9P7YU63_9HELO</name>
<protein>
    <submittedName>
        <fullName evidence="2">Uncharacterized protein</fullName>
    </submittedName>
</protein>
<dbReference type="AlphaFoldDB" id="A0A9P7YU63"/>
<keyword evidence="3" id="KW-1185">Reference proteome</keyword>
<gene>
    <name evidence="2" type="ORF">BJ878DRAFT_20801</name>
</gene>
<reference evidence="2" key="1">
    <citation type="journal article" date="2021" name="IMA Fungus">
        <title>Genomic characterization of three marine fungi, including Emericellopsis atlantica sp. nov. with signatures of a generalist lifestyle and marine biomass degradation.</title>
        <authorList>
            <person name="Hagestad O.C."/>
            <person name="Hou L."/>
            <person name="Andersen J.H."/>
            <person name="Hansen E.H."/>
            <person name="Altermark B."/>
            <person name="Li C."/>
            <person name="Kuhnert E."/>
            <person name="Cox R.J."/>
            <person name="Crous P.W."/>
            <person name="Spatafora J.W."/>
            <person name="Lail K."/>
            <person name="Amirebrahimi M."/>
            <person name="Lipzen A."/>
            <person name="Pangilinan J."/>
            <person name="Andreopoulos W."/>
            <person name="Hayes R.D."/>
            <person name="Ng V."/>
            <person name="Grigoriev I.V."/>
            <person name="Jackson S.A."/>
            <person name="Sutton T.D.S."/>
            <person name="Dobson A.D.W."/>
            <person name="Rama T."/>
        </authorList>
    </citation>
    <scope>NUCLEOTIDE SEQUENCE</scope>
    <source>
        <strain evidence="2">TRa3180A</strain>
    </source>
</reference>
<comment type="caution">
    <text evidence="2">The sequence shown here is derived from an EMBL/GenBank/DDBJ whole genome shotgun (WGS) entry which is preliminary data.</text>
</comment>
<dbReference type="Proteomes" id="UP000887226">
    <property type="component" value="Unassembled WGS sequence"/>
</dbReference>
<feature type="compositionally biased region" description="Basic and acidic residues" evidence="1">
    <location>
        <begin position="166"/>
        <end position="177"/>
    </location>
</feature>
<feature type="compositionally biased region" description="Acidic residues" evidence="1">
    <location>
        <begin position="178"/>
        <end position="203"/>
    </location>
</feature>
<dbReference type="EMBL" id="MU254869">
    <property type="protein sequence ID" value="KAG9239826.1"/>
    <property type="molecule type" value="Genomic_DNA"/>
</dbReference>
<sequence length="203" mass="22072">MSSPPRDLIFDSEKGNLMIVECCKEVFEKKNAVFYSMRTDRDEKGVLAAIIACFSHSKHAGLAYGNTKLDKNAFKVIAGIEGVPAVTALFGSNADGSGTAYSATLLAEEMQPKLSAVLSCPIHKAMYHITLLFSPDGEMPPISTVLPEPVPKPIGKKRAAQGTKAVRGEPISKKGRVEDDDGEEMDEDEGDDDNEDEDRMDEY</sequence>
<feature type="region of interest" description="Disordered" evidence="1">
    <location>
        <begin position="138"/>
        <end position="203"/>
    </location>
</feature>
<evidence type="ECO:0000256" key="1">
    <source>
        <dbReference type="SAM" id="MobiDB-lite"/>
    </source>
</evidence>
<evidence type="ECO:0000313" key="3">
    <source>
        <dbReference type="Proteomes" id="UP000887226"/>
    </source>
</evidence>
<proteinExistence type="predicted"/>